<dbReference type="EnsemblPlants" id="PNT75474">
    <property type="protein sequence ID" value="PNT75474"/>
    <property type="gene ID" value="BRADI_1g33055v3"/>
</dbReference>
<evidence type="ECO:0000313" key="2">
    <source>
        <dbReference type="EMBL" id="PNT75474.1"/>
    </source>
</evidence>
<dbReference type="OrthoDB" id="588006at2759"/>
<dbReference type="Proteomes" id="UP000008810">
    <property type="component" value="Chromosome 1"/>
</dbReference>
<dbReference type="GO" id="GO:0004523">
    <property type="term" value="F:RNA-DNA hybrid ribonuclease activity"/>
    <property type="evidence" value="ECO:0007669"/>
    <property type="project" value="InterPro"/>
</dbReference>
<dbReference type="GO" id="GO:0003676">
    <property type="term" value="F:nucleic acid binding"/>
    <property type="evidence" value="ECO:0007669"/>
    <property type="project" value="InterPro"/>
</dbReference>
<dbReference type="Gene3D" id="3.30.420.10">
    <property type="entry name" value="Ribonuclease H-like superfamily/Ribonuclease H"/>
    <property type="match status" value="1"/>
</dbReference>
<dbReference type="PANTHER" id="PTHR47723">
    <property type="entry name" value="OS05G0353850 PROTEIN"/>
    <property type="match status" value="1"/>
</dbReference>
<organism evidence="2">
    <name type="scientific">Brachypodium distachyon</name>
    <name type="common">Purple false brome</name>
    <name type="synonym">Trachynia distachya</name>
    <dbReference type="NCBI Taxonomy" id="15368"/>
    <lineage>
        <taxon>Eukaryota</taxon>
        <taxon>Viridiplantae</taxon>
        <taxon>Streptophyta</taxon>
        <taxon>Embryophyta</taxon>
        <taxon>Tracheophyta</taxon>
        <taxon>Spermatophyta</taxon>
        <taxon>Magnoliopsida</taxon>
        <taxon>Liliopsida</taxon>
        <taxon>Poales</taxon>
        <taxon>Poaceae</taxon>
        <taxon>BOP clade</taxon>
        <taxon>Pooideae</taxon>
        <taxon>Stipodae</taxon>
        <taxon>Brachypodieae</taxon>
        <taxon>Brachypodium</taxon>
    </lineage>
</organism>
<dbReference type="InParanoid" id="A0A2K2DMG8"/>
<gene>
    <name evidence="2" type="ORF">BRADI_1g33055v3</name>
</gene>
<dbReference type="CDD" id="cd06222">
    <property type="entry name" value="RNase_H_like"/>
    <property type="match status" value="1"/>
</dbReference>
<dbReference type="PANTHER" id="PTHR47723:SF19">
    <property type="entry name" value="POLYNUCLEOTIDYL TRANSFERASE, RIBONUCLEASE H-LIKE SUPERFAMILY PROTEIN"/>
    <property type="match status" value="1"/>
</dbReference>
<dbReference type="InterPro" id="IPR044730">
    <property type="entry name" value="RNase_H-like_dom_plant"/>
</dbReference>
<dbReference type="SUPFAM" id="SSF53098">
    <property type="entry name" value="Ribonuclease H-like"/>
    <property type="match status" value="1"/>
</dbReference>
<protein>
    <recommendedName>
        <fullName evidence="1">RNase H type-1 domain-containing protein</fullName>
    </recommendedName>
</protein>
<dbReference type="ExpressionAtlas" id="A0A2K2DMG8">
    <property type="expression patterns" value="baseline"/>
</dbReference>
<keyword evidence="4" id="KW-1185">Reference proteome</keyword>
<dbReference type="InterPro" id="IPR012337">
    <property type="entry name" value="RNaseH-like_sf"/>
</dbReference>
<proteinExistence type="predicted"/>
<evidence type="ECO:0000313" key="4">
    <source>
        <dbReference type="Proteomes" id="UP000008810"/>
    </source>
</evidence>
<dbReference type="InterPro" id="IPR053151">
    <property type="entry name" value="RNase_H-like"/>
</dbReference>
<sequence length="192" mass="20638">MHVGGGGGSLWRKPEAGRLKLNFDGSSRQHVSSRSASIGGVVRDHEGRFVLGYAERIGKGSTSSVAELAALKRGLELALEHGWRGRALWVEGDAMAAVDAARGKGRRRVVSGRAEEDRRLCVEIAEMLPLLETDDEEEEDGGIMVVSHVGRAGNTVAHGFARLGHGAARPKVWRGVPPAEVMKHLHRDAQGE</sequence>
<evidence type="ECO:0000313" key="3">
    <source>
        <dbReference type="EnsemblPlants" id="PNT75474"/>
    </source>
</evidence>
<evidence type="ECO:0000259" key="1">
    <source>
        <dbReference type="Pfam" id="PF13456"/>
    </source>
</evidence>
<dbReference type="EMBL" id="CM000880">
    <property type="protein sequence ID" value="PNT75474.1"/>
    <property type="molecule type" value="Genomic_DNA"/>
</dbReference>
<dbReference type="AlphaFoldDB" id="A0A2K2DMG8"/>
<reference evidence="2 3" key="1">
    <citation type="journal article" date="2010" name="Nature">
        <title>Genome sequencing and analysis of the model grass Brachypodium distachyon.</title>
        <authorList>
            <consortium name="International Brachypodium Initiative"/>
        </authorList>
    </citation>
    <scope>NUCLEOTIDE SEQUENCE [LARGE SCALE GENOMIC DNA]</scope>
    <source>
        <strain evidence="2 3">Bd21</strain>
    </source>
</reference>
<accession>A0A2K2DMG8</accession>
<dbReference type="Gramene" id="PNT75474">
    <property type="protein sequence ID" value="PNT75474"/>
    <property type="gene ID" value="BRADI_1g33055v3"/>
</dbReference>
<feature type="domain" description="RNase H type-1" evidence="1">
    <location>
        <begin position="22"/>
        <end position="105"/>
    </location>
</feature>
<dbReference type="InterPro" id="IPR002156">
    <property type="entry name" value="RNaseH_domain"/>
</dbReference>
<dbReference type="InterPro" id="IPR036397">
    <property type="entry name" value="RNaseH_sf"/>
</dbReference>
<reference evidence="2" key="2">
    <citation type="submission" date="2017-06" db="EMBL/GenBank/DDBJ databases">
        <title>WGS assembly of Brachypodium distachyon.</title>
        <authorList>
            <consortium name="The International Brachypodium Initiative"/>
            <person name="Lucas S."/>
            <person name="Harmon-Smith M."/>
            <person name="Lail K."/>
            <person name="Tice H."/>
            <person name="Grimwood J."/>
            <person name="Bruce D."/>
            <person name="Barry K."/>
            <person name="Shu S."/>
            <person name="Lindquist E."/>
            <person name="Wang M."/>
            <person name="Pitluck S."/>
            <person name="Vogel J.P."/>
            <person name="Garvin D.F."/>
            <person name="Mockler T.C."/>
            <person name="Schmutz J."/>
            <person name="Rokhsar D."/>
            <person name="Bevan M.W."/>
        </authorList>
    </citation>
    <scope>NUCLEOTIDE SEQUENCE</scope>
    <source>
        <strain evidence="2">Bd21</strain>
    </source>
</reference>
<reference evidence="3" key="3">
    <citation type="submission" date="2018-08" db="UniProtKB">
        <authorList>
            <consortium name="EnsemblPlants"/>
        </authorList>
    </citation>
    <scope>IDENTIFICATION</scope>
    <source>
        <strain evidence="3">cv. Bd21</strain>
    </source>
</reference>
<name>A0A2K2DMG8_BRADI</name>
<dbReference type="Pfam" id="PF13456">
    <property type="entry name" value="RVT_3"/>
    <property type="match status" value="1"/>
</dbReference>